<name>W6JXJ2_9MICO</name>
<dbReference type="RefSeq" id="WP_157044232.1">
    <property type="nucleotide sequence ID" value="NZ_HG764815.1"/>
</dbReference>
<dbReference type="STRING" id="1193182.BN11_3350006"/>
<protein>
    <submittedName>
        <fullName evidence="1">Uncharacterized protein</fullName>
    </submittedName>
</protein>
<sequence length="159" mass="15902">MNSPSTSRRGRAMLATVAVVAGTGLLGGCQLISPRQTDEMYDAADGVSVDAGDVQVRNLVVVRDRGAASGVLSGAIGNPGAEPVSVTFATADGGSAKVDVPAYTTLDMSTGDSAKVSLPVKDEPGSMTALTVSTPAAGNSPVSVPVLPATGWYADYKTS</sequence>
<accession>W6JXJ2</accession>
<proteinExistence type="predicted"/>
<dbReference type="AlphaFoldDB" id="W6JXJ2"/>
<reference evidence="1 2" key="1">
    <citation type="journal article" date="2013" name="ISME J.">
        <title>A metabolic model for members of the genus Tetrasphaera involved in enhanced biological phosphorus removal.</title>
        <authorList>
            <person name="Kristiansen R."/>
            <person name="Nguyen H.T.T."/>
            <person name="Saunders A.M."/>
            <person name="Nielsen J.L."/>
            <person name="Wimmer R."/>
            <person name="Le V.Q."/>
            <person name="McIlroy S.J."/>
            <person name="Petrovski S."/>
            <person name="Seviour R.J."/>
            <person name="Calteau A."/>
            <person name="Nielsen K.L."/>
            <person name="Nielsen P.H."/>
        </authorList>
    </citation>
    <scope>NUCLEOTIDE SEQUENCE [LARGE SCALE GENOMIC DNA]</scope>
    <source>
        <strain evidence="1 2">Ben110</strain>
    </source>
</reference>
<evidence type="ECO:0000313" key="1">
    <source>
        <dbReference type="EMBL" id="CCH73832.1"/>
    </source>
</evidence>
<evidence type="ECO:0000313" key="2">
    <source>
        <dbReference type="Proteomes" id="UP000035763"/>
    </source>
</evidence>
<dbReference type="OrthoDB" id="4843495at2"/>
<keyword evidence="2" id="KW-1185">Reference proteome</keyword>
<dbReference type="EMBL" id="CAJA01000263">
    <property type="protein sequence ID" value="CCH73832.1"/>
    <property type="molecule type" value="Genomic_DNA"/>
</dbReference>
<dbReference type="Proteomes" id="UP000035763">
    <property type="component" value="Unassembled WGS sequence"/>
</dbReference>
<organism evidence="1 2">
    <name type="scientific">Nostocoides australiense Ben110</name>
    <dbReference type="NCBI Taxonomy" id="1193182"/>
    <lineage>
        <taxon>Bacteria</taxon>
        <taxon>Bacillati</taxon>
        <taxon>Actinomycetota</taxon>
        <taxon>Actinomycetes</taxon>
        <taxon>Micrococcales</taxon>
        <taxon>Intrasporangiaceae</taxon>
        <taxon>Nostocoides</taxon>
    </lineage>
</organism>
<comment type="caution">
    <text evidence="1">The sequence shown here is derived from an EMBL/GenBank/DDBJ whole genome shotgun (WGS) entry which is preliminary data.</text>
</comment>
<gene>
    <name evidence="1" type="ORF">BN11_3350006</name>
</gene>